<reference evidence="1" key="1">
    <citation type="submission" date="2018-07" db="EMBL/GenBank/DDBJ databases">
        <title>Comparative genomics of catfishes provides insights into carnivory and benthic adaptation.</title>
        <authorList>
            <person name="Zhang Y."/>
            <person name="Wang D."/>
            <person name="Peng Z."/>
            <person name="Zheng S."/>
            <person name="Shao F."/>
            <person name="Tao W."/>
        </authorList>
    </citation>
    <scope>NUCLEOTIDE SEQUENCE</scope>
    <source>
        <strain evidence="1">Chongqing</strain>
    </source>
</reference>
<dbReference type="InterPro" id="IPR051057">
    <property type="entry name" value="PI-PLC_domain"/>
</dbReference>
<gene>
    <name evidence="1" type="ORF">C0J50_4066</name>
</gene>
<comment type="caution">
    <text evidence="1">The sequence shown here is derived from an EMBL/GenBank/DDBJ whole genome shotgun (WGS) entry which is preliminary data.</text>
</comment>
<organism evidence="1 2">
    <name type="scientific">Silurus asotus</name>
    <name type="common">Amur catfish</name>
    <name type="synonym">Parasilurus asotus</name>
    <dbReference type="NCBI Taxonomy" id="30991"/>
    <lineage>
        <taxon>Eukaryota</taxon>
        <taxon>Metazoa</taxon>
        <taxon>Chordata</taxon>
        <taxon>Craniata</taxon>
        <taxon>Vertebrata</taxon>
        <taxon>Euteleostomi</taxon>
        <taxon>Actinopterygii</taxon>
        <taxon>Neopterygii</taxon>
        <taxon>Teleostei</taxon>
        <taxon>Ostariophysi</taxon>
        <taxon>Siluriformes</taxon>
        <taxon>Siluridae</taxon>
        <taxon>Silurus</taxon>
    </lineage>
</organism>
<sequence length="306" mass="35050">RFQMGSRCADWMSQLPLELIDVPLCDLAIPGSHDTMTYCLDQNSPVLLSEPRILTLLDQMVPCIIRPCIKKWATTQEMSVSSQLESGIRFLDLRIAHKKKDSNWTFYFAHGLYSLLTVKEVLSDVMDWLELHANEVVIIALSAFDDMNPVQHSDLIDFLIQLFGNKLCPKSEMPSLRTCWTHGYQVILSYADPSGTAHKELWPQWDYWWANESDPNLVISYLEQKKTIGRPDGFFMAGLNLTEDTRYVLTHLTQSMKSMTLHAYTVLMDWVRKQHPGSRKTGLNIICADFVGISRNEFCEVVIGLN</sequence>
<dbReference type="PANTHER" id="PTHR13593">
    <property type="match status" value="1"/>
</dbReference>
<dbReference type="PROSITE" id="PS50007">
    <property type="entry name" value="PIPLC_X_DOMAIN"/>
    <property type="match status" value="1"/>
</dbReference>
<dbReference type="GO" id="GO:0008081">
    <property type="term" value="F:phosphoric diester hydrolase activity"/>
    <property type="evidence" value="ECO:0007669"/>
    <property type="project" value="InterPro"/>
</dbReference>
<accession>A0AAD5FFM2</accession>
<dbReference type="PANTHER" id="PTHR13593:SF24">
    <property type="entry name" value="PI-PLC X DOMAIN-CONTAINING PROTEIN 1"/>
    <property type="match status" value="1"/>
</dbReference>
<proteinExistence type="predicted"/>
<dbReference type="CDD" id="cd08616">
    <property type="entry name" value="PI-PLCXD1c"/>
    <property type="match status" value="1"/>
</dbReference>
<feature type="non-terminal residue" evidence="1">
    <location>
        <position position="1"/>
    </location>
</feature>
<dbReference type="Proteomes" id="UP001205998">
    <property type="component" value="Unassembled WGS sequence"/>
</dbReference>
<dbReference type="InterPro" id="IPR042158">
    <property type="entry name" value="PLCXD1/2/3"/>
</dbReference>
<feature type="non-terminal residue" evidence="1">
    <location>
        <position position="306"/>
    </location>
</feature>
<protein>
    <submittedName>
        <fullName evidence="1">PI-PLC X domain-containing protein 1</fullName>
    </submittedName>
</protein>
<evidence type="ECO:0000313" key="2">
    <source>
        <dbReference type="Proteomes" id="UP001205998"/>
    </source>
</evidence>
<dbReference type="GO" id="GO:0006629">
    <property type="term" value="P:lipid metabolic process"/>
    <property type="evidence" value="ECO:0007669"/>
    <property type="project" value="InterPro"/>
</dbReference>
<dbReference type="EMBL" id="MU562415">
    <property type="protein sequence ID" value="KAI5613662.1"/>
    <property type="molecule type" value="Genomic_DNA"/>
</dbReference>
<keyword evidence="2" id="KW-1185">Reference proteome</keyword>
<dbReference type="Pfam" id="PF26146">
    <property type="entry name" value="PI-PLC_X"/>
    <property type="match status" value="1"/>
</dbReference>
<dbReference type="Gene3D" id="3.20.20.190">
    <property type="entry name" value="Phosphatidylinositol (PI) phosphodiesterase"/>
    <property type="match status" value="1"/>
</dbReference>
<name>A0AAD5FFM2_SILAS</name>
<dbReference type="InterPro" id="IPR017946">
    <property type="entry name" value="PLC-like_Pdiesterase_TIM-brl"/>
</dbReference>
<dbReference type="AlphaFoldDB" id="A0AAD5FFM2"/>
<dbReference type="SUPFAM" id="SSF51695">
    <property type="entry name" value="PLC-like phosphodiesterases"/>
    <property type="match status" value="1"/>
</dbReference>
<evidence type="ECO:0000313" key="1">
    <source>
        <dbReference type="EMBL" id="KAI5613662.1"/>
    </source>
</evidence>